<sequence length="221" mass="25577">MNNRFLAYKQMPTYGKAPYQQCEKKESYYPMEYKKILQVPVIVGFGDTQELVVKESIISPPSPPVFRIVKVDTEVVITNTELVPRIMHQEQKCDGKWWAKVIIDGFIDKNVLYKTIEDFTCETVNGPVYQFTTRFPFATFVEVEAKEPIKETDNVEILKAFVEGSKEELLDPNPVAVGAPDWAVTYNRLLEKLIVRIDLKVTRMEHVPVTIEEHKKECKPY</sequence>
<keyword evidence="3" id="KW-1185">Reference proteome</keyword>
<evidence type="ECO:0000313" key="2">
    <source>
        <dbReference type="EMBL" id="GFP75060.1"/>
    </source>
</evidence>
<dbReference type="RefSeq" id="WP_183276592.1">
    <property type="nucleotide sequence ID" value="NZ_BLZR01000001.1"/>
</dbReference>
<proteinExistence type="predicted"/>
<protein>
    <recommendedName>
        <fullName evidence="1">SipL SPOCS domain-containing protein</fullName>
    </recommendedName>
</protein>
<comment type="caution">
    <text evidence="2">The sequence shown here is derived from an EMBL/GenBank/DDBJ whole genome shotgun (WGS) entry which is preliminary data.</text>
</comment>
<accession>A0A6V8SDB9</accession>
<dbReference type="EMBL" id="BLZR01000001">
    <property type="protein sequence ID" value="GFP75060.1"/>
    <property type="molecule type" value="Genomic_DNA"/>
</dbReference>
<dbReference type="Pfam" id="PF12673">
    <property type="entry name" value="SipL"/>
    <property type="match status" value="1"/>
</dbReference>
<evidence type="ECO:0000313" key="3">
    <source>
        <dbReference type="Proteomes" id="UP000580568"/>
    </source>
</evidence>
<gene>
    <name evidence="2" type="ORF">bsdtw1_01126</name>
</gene>
<dbReference type="AlphaFoldDB" id="A0A6V8SDB9"/>
<evidence type="ECO:0000259" key="1">
    <source>
        <dbReference type="Pfam" id="PF12673"/>
    </source>
</evidence>
<feature type="domain" description="SipL SPOCS" evidence="1">
    <location>
        <begin position="65"/>
        <end position="147"/>
    </location>
</feature>
<name>A0A6V8SDB9_9CLOT</name>
<dbReference type="Proteomes" id="UP000580568">
    <property type="component" value="Unassembled WGS sequence"/>
</dbReference>
<reference evidence="2 3" key="1">
    <citation type="submission" date="2020-07" db="EMBL/GenBank/DDBJ databases">
        <title>A new beta-1,3-glucan-decomposing anaerobic bacterium isolated from anoxic soil subjected to biological soil disinfestation.</title>
        <authorList>
            <person name="Ueki A."/>
            <person name="Tonouchi A."/>
        </authorList>
    </citation>
    <scope>NUCLEOTIDE SEQUENCE [LARGE SCALE GENOMIC DNA]</scope>
    <source>
        <strain evidence="2 3">TW1</strain>
    </source>
</reference>
<organism evidence="2 3">
    <name type="scientific">Clostridium fungisolvens</name>
    <dbReference type="NCBI Taxonomy" id="1604897"/>
    <lineage>
        <taxon>Bacteria</taxon>
        <taxon>Bacillati</taxon>
        <taxon>Bacillota</taxon>
        <taxon>Clostridia</taxon>
        <taxon>Eubacteriales</taxon>
        <taxon>Clostridiaceae</taxon>
        <taxon>Clostridium</taxon>
    </lineage>
</organism>
<dbReference type="InterPro" id="IPR024300">
    <property type="entry name" value="SipL_SPOCS_dom"/>
</dbReference>